<comment type="caution">
    <text evidence="6">The sequence shown here is derived from an EMBL/GenBank/DDBJ whole genome shotgun (WGS) entry which is preliminary data.</text>
</comment>
<evidence type="ECO:0000313" key="6">
    <source>
        <dbReference type="EMBL" id="KAF8822810.1"/>
    </source>
</evidence>
<dbReference type="SUPFAM" id="SSF52540">
    <property type="entry name" value="P-loop containing nucleoside triphosphate hydrolases"/>
    <property type="match status" value="1"/>
</dbReference>
<feature type="domain" description="ATPase AAA-type core" evidence="5">
    <location>
        <begin position="406"/>
        <end position="505"/>
    </location>
</feature>
<feature type="transmembrane region" description="Helical" evidence="4">
    <location>
        <begin position="24"/>
        <end position="45"/>
    </location>
</feature>
<dbReference type="InterPro" id="IPR027417">
    <property type="entry name" value="P-loop_NTPase"/>
</dbReference>
<dbReference type="PANTHER" id="PTHR45644">
    <property type="entry name" value="AAA ATPASE, PUTATIVE (AFU_ORTHOLOGUE AFUA_2G12920)-RELATED-RELATED"/>
    <property type="match status" value="1"/>
</dbReference>
<evidence type="ECO:0000313" key="7">
    <source>
        <dbReference type="Proteomes" id="UP000823046"/>
    </source>
</evidence>
<organism evidence="6 7">
    <name type="scientific">Cardiosporidium cionae</name>
    <dbReference type="NCBI Taxonomy" id="476202"/>
    <lineage>
        <taxon>Eukaryota</taxon>
        <taxon>Sar</taxon>
        <taxon>Alveolata</taxon>
        <taxon>Apicomplexa</taxon>
        <taxon>Aconoidasida</taxon>
        <taxon>Nephromycida</taxon>
        <taxon>Cardiosporidium</taxon>
    </lineage>
</organism>
<reference evidence="6 7" key="1">
    <citation type="journal article" date="2020" name="bioRxiv">
        <title>Metabolic contributions of an alphaproteobacterial endosymbiont in the apicomplexan Cardiosporidium cionae.</title>
        <authorList>
            <person name="Hunter E.S."/>
            <person name="Paight C.J."/>
            <person name="Lane C.E."/>
        </authorList>
    </citation>
    <scope>NUCLEOTIDE SEQUENCE [LARGE SCALE GENOMIC DNA]</scope>
    <source>
        <strain evidence="6">ESH_2018</strain>
    </source>
</reference>
<feature type="region of interest" description="Disordered" evidence="3">
    <location>
        <begin position="175"/>
        <end position="257"/>
    </location>
</feature>
<keyword evidence="2" id="KW-0067">ATP-binding</keyword>
<dbReference type="InterPro" id="IPR003959">
    <property type="entry name" value="ATPase_AAA_core"/>
</dbReference>
<evidence type="ECO:0000256" key="1">
    <source>
        <dbReference type="ARBA" id="ARBA00022741"/>
    </source>
</evidence>
<keyword evidence="4" id="KW-1133">Transmembrane helix</keyword>
<sequence>MISLHDSASFCAFTGQIWRSASDIMGLLPLEVLCSFSGMAVVFLLSHYRNSCMSNTQSEQFSNREAPSVVELMQAEVCSIIKKSDAAYSQSAAGKLDSSMDALEEIILVSLKKVDEDIFQKASYLVKQLSCLYSTIKTMAEILQRNDILIRLEVLSLPKAIHAQIKLTEDACSTQSLSSGKKSSGATPATSKPNFQGHPPATKSIGTNSFQFSPKSLDKESLTRSTKYNRGQDAGILPSWSSKPQEESSSTHLGKNSQWKDSIEVKSKFQLKRWTSSTTINTPAPVKTCLPLERRTQSLEIGKESLAKCDLQTSLSCRNPSQSWNPLVNKIYQIDNLPKNLAYKMRNMKFNGYEILVLVSALVTATAELVPIEGHESIKQKLKVLGNTVLLRKQTSVWESTSTRTMVLVGPPKCGKTTLVEEFANDFHASLFKISSDFFSLVSSGAEKQNLTKAIFSTALKLQPCVIYFSHYDRLGEVSASPELHTEILDFILKEKNRFSLDETSDRVALLFSSHTKCNQNHSLVRKGISLEISYPDFIMRRTLLHDLFVKSGLEVTQNMIEQLVNELDGCSVVDVWIRGLQHVLISPCTSQPSNN</sequence>
<evidence type="ECO:0000259" key="5">
    <source>
        <dbReference type="Pfam" id="PF00004"/>
    </source>
</evidence>
<dbReference type="Gene3D" id="3.40.50.300">
    <property type="entry name" value="P-loop containing nucleotide triphosphate hydrolases"/>
    <property type="match status" value="1"/>
</dbReference>
<keyword evidence="4" id="KW-0812">Transmembrane</keyword>
<dbReference type="InterPro" id="IPR051701">
    <property type="entry name" value="Mito_OM_Translocase_MSP1"/>
</dbReference>
<evidence type="ECO:0000256" key="3">
    <source>
        <dbReference type="SAM" id="MobiDB-lite"/>
    </source>
</evidence>
<keyword evidence="7" id="KW-1185">Reference proteome</keyword>
<feature type="compositionally biased region" description="Polar residues" evidence="3">
    <location>
        <begin position="204"/>
        <end position="214"/>
    </location>
</feature>
<gene>
    <name evidence="6" type="ORF">IE077_002534</name>
</gene>
<accession>A0ABQ7JFZ7</accession>
<dbReference type="EMBL" id="JADAQX010000022">
    <property type="protein sequence ID" value="KAF8822810.1"/>
    <property type="molecule type" value="Genomic_DNA"/>
</dbReference>
<feature type="transmembrane region" description="Helical" evidence="4">
    <location>
        <begin position="353"/>
        <end position="372"/>
    </location>
</feature>
<keyword evidence="1" id="KW-0547">Nucleotide-binding</keyword>
<evidence type="ECO:0000256" key="2">
    <source>
        <dbReference type="ARBA" id="ARBA00022840"/>
    </source>
</evidence>
<feature type="compositionally biased region" description="Low complexity" evidence="3">
    <location>
        <begin position="176"/>
        <end position="185"/>
    </location>
</feature>
<dbReference type="Gene3D" id="1.10.8.60">
    <property type="match status" value="1"/>
</dbReference>
<keyword evidence="4" id="KW-0472">Membrane</keyword>
<protein>
    <recommendedName>
        <fullName evidence="5">ATPase AAA-type core domain-containing protein</fullName>
    </recommendedName>
</protein>
<evidence type="ECO:0000256" key="4">
    <source>
        <dbReference type="SAM" id="Phobius"/>
    </source>
</evidence>
<name>A0ABQ7JFZ7_9APIC</name>
<dbReference type="Proteomes" id="UP000823046">
    <property type="component" value="Unassembled WGS sequence"/>
</dbReference>
<dbReference type="Pfam" id="PF00004">
    <property type="entry name" value="AAA"/>
    <property type="match status" value="1"/>
</dbReference>
<feature type="compositionally biased region" description="Low complexity" evidence="3">
    <location>
        <begin position="238"/>
        <end position="250"/>
    </location>
</feature>
<proteinExistence type="predicted"/>